<keyword evidence="7" id="KW-0902">Two-component regulatory system</keyword>
<sequence>MDRQTLPGASRVRRELMAFVGVGLLVLIIISSGAALIIKQVAERHALREDEKITQQLAEFVVAPALDAVLNGNAAQRGELDRMLDSRMRDGSITEMNVWTAEGRVVYSDNPAVIGRLYEPPAEVVAAVLFGETRSTLDWTPEAGPPPSGPQVEVYVPLRIPGRVLAFEVYFDYRTAEQQSAQLTAQVVPLVVGALVLLQLVQIPIAVSLARRVRRHEADRTLLLERALSASEWERKEIASGIHDGVVQDLAGVGYAMGALSRYVPPERQEMADRLGATVRASVAALRRLMVDIYPPDLTGSGLAAAVTQLAEPLRGAGMTVHVEIEPLPAVDPEAAAALYRTARETLTNVVKHAGASVVHVWLGVDDEQRWRGGDTVRLRVTDDGTGPPPRPLERREDGHMGLKMLYDRLVEMGGDLTLRPGPGGGTVAEARVPTRVAGYPIPAVAHPRGSQKPRNLGGDLSPRSGSSAAADNGNLDPVTASASANVRIPMPRSSPEAPAPGGNVDDAQSARSGRRSWPGWKGTALFAGVLALSAATGAKLTSPAPPEEAPPASITQVVLQAGEDPAAALAAEAVPVPAPGSAAATAAAPAPEAGRTPIGTMGIPAPILAAYQKAAGAAQLSDPDCGITWPLLAAIGRIESGHSRGGQVDTAGSTLSPILGPVLAGGPGVAAIGDSDGGRLDGDDRWDRAVGPMQFIPSTWAGYATDGNADGVASPHNVYDAAATAGRYLCAGGSDLRTSSGAAEAVYRYNHSSEYVRWVLAYAAGYARGVFSLPVAPTPSDISVSPPTVAPQAPAAVAMFVPGPPVPPPAALAPAAPAPAAPAPAAPAPAGAPDAPDPAAAAPGAPAPVAPADPAAPGPEVQTPPVAAGPPNPAPPPVTNPPAAVPPETDGGPLTSTPPATPTTPPEQPAPPTSTPPPASPNPAPPQPSAGTDPAVVPPAAPGLAPVCASAAPSDPASIAPDTCPLTGTGPTTGTDPTTGTAP</sequence>
<comment type="subcellular location">
    <subcellularLocation>
        <location evidence="1">Cell membrane</location>
        <topology evidence="1">Multi-pass membrane protein</topology>
    </subcellularLocation>
</comment>
<feature type="domain" description="Histidine kinase/HSP90-like ATPase" evidence="11">
    <location>
        <begin position="334"/>
        <end position="437"/>
    </location>
</feature>
<evidence type="ECO:0000313" key="12">
    <source>
        <dbReference type="EMBL" id="MFD1528469.1"/>
    </source>
</evidence>
<feature type="compositionally biased region" description="Pro residues" evidence="9">
    <location>
        <begin position="900"/>
        <end position="929"/>
    </location>
</feature>
<keyword evidence="3" id="KW-0808">Transferase</keyword>
<dbReference type="CDD" id="cd16917">
    <property type="entry name" value="HATPase_UhpB-NarQ-NarX-like"/>
    <property type="match status" value="1"/>
</dbReference>
<dbReference type="SMART" id="SM00387">
    <property type="entry name" value="HATPase_c"/>
    <property type="match status" value="1"/>
</dbReference>
<reference evidence="13" key="1">
    <citation type="journal article" date="2019" name="Int. J. Syst. Evol. Microbiol.">
        <title>The Global Catalogue of Microorganisms (GCM) 10K type strain sequencing project: providing services to taxonomists for standard genome sequencing and annotation.</title>
        <authorList>
            <consortium name="The Broad Institute Genomics Platform"/>
            <consortium name="The Broad Institute Genome Sequencing Center for Infectious Disease"/>
            <person name="Wu L."/>
            <person name="Ma J."/>
        </authorList>
    </citation>
    <scope>NUCLEOTIDE SEQUENCE [LARGE SCALE GENOMIC DNA]</scope>
    <source>
        <strain evidence="13">JCM 12165</strain>
    </source>
</reference>
<evidence type="ECO:0000256" key="5">
    <source>
        <dbReference type="ARBA" id="ARBA00022777"/>
    </source>
</evidence>
<feature type="compositionally biased region" description="Pro residues" evidence="9">
    <location>
        <begin position="813"/>
        <end position="828"/>
    </location>
</feature>
<protein>
    <submittedName>
        <fullName evidence="12">ATP-binding protein</fullName>
    </submittedName>
</protein>
<keyword evidence="5" id="KW-0418">Kinase</keyword>
<feature type="region of interest" description="Disordered" evidence="9">
    <location>
        <begin position="813"/>
        <end position="984"/>
    </location>
</feature>
<keyword evidence="2" id="KW-1003">Cell membrane</keyword>
<accession>A0ABW4FE49</accession>
<feature type="region of interest" description="Disordered" evidence="9">
    <location>
        <begin position="441"/>
        <end position="519"/>
    </location>
</feature>
<feature type="compositionally biased region" description="Low complexity" evidence="9">
    <location>
        <begin position="829"/>
        <end position="845"/>
    </location>
</feature>
<dbReference type="InterPro" id="IPR023346">
    <property type="entry name" value="Lysozyme-like_dom_sf"/>
</dbReference>
<dbReference type="PANTHER" id="PTHR24421:SF37">
    <property type="entry name" value="SENSOR HISTIDINE KINASE NARS"/>
    <property type="match status" value="1"/>
</dbReference>
<dbReference type="InterPro" id="IPR050482">
    <property type="entry name" value="Sensor_HK_TwoCompSys"/>
</dbReference>
<dbReference type="SUPFAM" id="SSF53955">
    <property type="entry name" value="Lysozyme-like"/>
    <property type="match status" value="1"/>
</dbReference>
<name>A0ABW4FE49_9PSEU</name>
<dbReference type="PANTHER" id="PTHR24421">
    <property type="entry name" value="NITRATE/NITRITE SENSOR PROTEIN NARX-RELATED"/>
    <property type="match status" value="1"/>
</dbReference>
<evidence type="ECO:0000256" key="8">
    <source>
        <dbReference type="ARBA" id="ARBA00023136"/>
    </source>
</evidence>
<evidence type="ECO:0000256" key="9">
    <source>
        <dbReference type="SAM" id="MobiDB-lite"/>
    </source>
</evidence>
<evidence type="ECO:0000256" key="6">
    <source>
        <dbReference type="ARBA" id="ARBA00022989"/>
    </source>
</evidence>
<proteinExistence type="predicted"/>
<evidence type="ECO:0000256" key="1">
    <source>
        <dbReference type="ARBA" id="ARBA00004651"/>
    </source>
</evidence>
<comment type="caution">
    <text evidence="12">The sequence shown here is derived from an EMBL/GenBank/DDBJ whole genome shotgun (WGS) entry which is preliminary data.</text>
</comment>
<keyword evidence="6 10" id="KW-1133">Transmembrane helix</keyword>
<dbReference type="EMBL" id="JBHUCP010000003">
    <property type="protein sequence ID" value="MFD1528469.1"/>
    <property type="molecule type" value="Genomic_DNA"/>
</dbReference>
<evidence type="ECO:0000313" key="13">
    <source>
        <dbReference type="Proteomes" id="UP001597145"/>
    </source>
</evidence>
<dbReference type="Pfam" id="PF02518">
    <property type="entry name" value="HATPase_c"/>
    <property type="match status" value="1"/>
</dbReference>
<dbReference type="CDD" id="cd13399">
    <property type="entry name" value="Slt35-like"/>
    <property type="match status" value="1"/>
</dbReference>
<dbReference type="Gene3D" id="1.10.530.10">
    <property type="match status" value="1"/>
</dbReference>
<keyword evidence="4 10" id="KW-0812">Transmembrane</keyword>
<keyword evidence="12" id="KW-0067">ATP-binding</keyword>
<dbReference type="InterPro" id="IPR011712">
    <property type="entry name" value="Sig_transdc_His_kin_sub3_dim/P"/>
</dbReference>
<evidence type="ECO:0000256" key="4">
    <source>
        <dbReference type="ARBA" id="ARBA00022692"/>
    </source>
</evidence>
<feature type="compositionally biased region" description="Pro residues" evidence="9">
    <location>
        <begin position="868"/>
        <end position="886"/>
    </location>
</feature>
<keyword evidence="13" id="KW-1185">Reference proteome</keyword>
<dbReference type="Pfam" id="PF07730">
    <property type="entry name" value="HisKA_3"/>
    <property type="match status" value="1"/>
</dbReference>
<evidence type="ECO:0000256" key="3">
    <source>
        <dbReference type="ARBA" id="ARBA00022679"/>
    </source>
</evidence>
<evidence type="ECO:0000256" key="7">
    <source>
        <dbReference type="ARBA" id="ARBA00023012"/>
    </source>
</evidence>
<dbReference type="Gene3D" id="3.30.565.10">
    <property type="entry name" value="Histidine kinase-like ATPase, C-terminal domain"/>
    <property type="match status" value="1"/>
</dbReference>
<evidence type="ECO:0000256" key="2">
    <source>
        <dbReference type="ARBA" id="ARBA00022475"/>
    </source>
</evidence>
<dbReference type="Gene3D" id="1.20.5.1930">
    <property type="match status" value="1"/>
</dbReference>
<evidence type="ECO:0000256" key="10">
    <source>
        <dbReference type="SAM" id="Phobius"/>
    </source>
</evidence>
<dbReference type="InterPro" id="IPR036890">
    <property type="entry name" value="HATPase_C_sf"/>
</dbReference>
<feature type="transmembrane region" description="Helical" evidence="10">
    <location>
        <begin position="16"/>
        <end position="38"/>
    </location>
</feature>
<feature type="compositionally biased region" description="Low complexity" evidence="9">
    <location>
        <begin position="943"/>
        <end position="984"/>
    </location>
</feature>
<dbReference type="InterPro" id="IPR003594">
    <property type="entry name" value="HATPase_dom"/>
</dbReference>
<gene>
    <name evidence="12" type="ORF">ACFSCY_03355</name>
</gene>
<dbReference type="SUPFAM" id="SSF55874">
    <property type="entry name" value="ATPase domain of HSP90 chaperone/DNA topoisomerase II/histidine kinase"/>
    <property type="match status" value="1"/>
</dbReference>
<dbReference type="Proteomes" id="UP001597145">
    <property type="component" value="Unassembled WGS sequence"/>
</dbReference>
<organism evidence="12 13">
    <name type="scientific">Pseudonocardia aurantiaca</name>
    <dbReference type="NCBI Taxonomy" id="75290"/>
    <lineage>
        <taxon>Bacteria</taxon>
        <taxon>Bacillati</taxon>
        <taxon>Actinomycetota</taxon>
        <taxon>Actinomycetes</taxon>
        <taxon>Pseudonocardiales</taxon>
        <taxon>Pseudonocardiaceae</taxon>
        <taxon>Pseudonocardia</taxon>
    </lineage>
</organism>
<evidence type="ECO:0000259" key="11">
    <source>
        <dbReference type="SMART" id="SM00387"/>
    </source>
</evidence>
<keyword evidence="12" id="KW-0547">Nucleotide-binding</keyword>
<feature type="compositionally biased region" description="Pro residues" evidence="9">
    <location>
        <begin position="846"/>
        <end position="858"/>
    </location>
</feature>
<keyword evidence="8 10" id="KW-0472">Membrane</keyword>
<dbReference type="RefSeq" id="WP_343969364.1">
    <property type="nucleotide sequence ID" value="NZ_BAAAJG010000001.1"/>
</dbReference>
<dbReference type="GO" id="GO:0005524">
    <property type="term" value="F:ATP binding"/>
    <property type="evidence" value="ECO:0007669"/>
    <property type="project" value="UniProtKB-KW"/>
</dbReference>